<keyword evidence="5" id="KW-1185">Reference proteome</keyword>
<dbReference type="Pfam" id="PF00583">
    <property type="entry name" value="Acetyltransf_1"/>
    <property type="match status" value="1"/>
</dbReference>
<dbReference type="Gene3D" id="3.40.630.30">
    <property type="match status" value="1"/>
</dbReference>
<evidence type="ECO:0000256" key="2">
    <source>
        <dbReference type="ARBA" id="ARBA00023315"/>
    </source>
</evidence>
<evidence type="ECO:0000256" key="1">
    <source>
        <dbReference type="ARBA" id="ARBA00022679"/>
    </source>
</evidence>
<organism evidence="4 5">
    <name type="scientific">Paractinoplanes pyxinae</name>
    <dbReference type="NCBI Taxonomy" id="2997416"/>
    <lineage>
        <taxon>Bacteria</taxon>
        <taxon>Bacillati</taxon>
        <taxon>Actinomycetota</taxon>
        <taxon>Actinomycetes</taxon>
        <taxon>Micromonosporales</taxon>
        <taxon>Micromonosporaceae</taxon>
        <taxon>Paractinoplanes</taxon>
    </lineage>
</organism>
<accession>A0ABT4B7S2</accession>
<evidence type="ECO:0000313" key="4">
    <source>
        <dbReference type="EMBL" id="MCY1142554.1"/>
    </source>
</evidence>
<dbReference type="CDD" id="cd04301">
    <property type="entry name" value="NAT_SF"/>
    <property type="match status" value="1"/>
</dbReference>
<gene>
    <name evidence="4" type="ORF">OWR29_31545</name>
</gene>
<dbReference type="InterPro" id="IPR050832">
    <property type="entry name" value="Bact_Acetyltransf"/>
</dbReference>
<name>A0ABT4B7S2_9ACTN</name>
<dbReference type="InterPro" id="IPR000182">
    <property type="entry name" value="GNAT_dom"/>
</dbReference>
<dbReference type="PANTHER" id="PTHR43877">
    <property type="entry name" value="AMINOALKYLPHOSPHONATE N-ACETYLTRANSFERASE-RELATED-RELATED"/>
    <property type="match status" value="1"/>
</dbReference>
<feature type="domain" description="N-acetyltransferase" evidence="3">
    <location>
        <begin position="6"/>
        <end position="143"/>
    </location>
</feature>
<dbReference type="EMBL" id="JAPNTZ010000012">
    <property type="protein sequence ID" value="MCY1142554.1"/>
    <property type="molecule type" value="Genomic_DNA"/>
</dbReference>
<dbReference type="PROSITE" id="PS51186">
    <property type="entry name" value="GNAT"/>
    <property type="match status" value="1"/>
</dbReference>
<reference evidence="4" key="1">
    <citation type="submission" date="2022-11" db="EMBL/GenBank/DDBJ databases">
        <authorList>
            <person name="Somphong A."/>
            <person name="Phongsopitanun W."/>
        </authorList>
    </citation>
    <scope>NUCLEOTIDE SEQUENCE</scope>
    <source>
        <strain evidence="4">Pm04-4</strain>
    </source>
</reference>
<protein>
    <submittedName>
        <fullName evidence="4">GNAT family N-acetyltransferase</fullName>
    </submittedName>
</protein>
<dbReference type="Proteomes" id="UP001151002">
    <property type="component" value="Unassembled WGS sequence"/>
</dbReference>
<proteinExistence type="predicted"/>
<comment type="caution">
    <text evidence="4">The sequence shown here is derived from an EMBL/GenBank/DDBJ whole genome shotgun (WGS) entry which is preliminary data.</text>
</comment>
<sequence length="143" mass="15575">MSVAIEVVQEVTEDLVKAFGRLLPQLSRSAQPLDGAALRALTEWPGNRLLIARIDDQIVGTLTLVTFPIPTGRRAWIEDVVVDEAARGHGVGAALTQAAVELARADGARTVDLTSRPTRAAANRLYERLGFQVRDSKVYRLES</sequence>
<evidence type="ECO:0000313" key="5">
    <source>
        <dbReference type="Proteomes" id="UP001151002"/>
    </source>
</evidence>
<dbReference type="RefSeq" id="WP_267567017.1">
    <property type="nucleotide sequence ID" value="NZ_JAPNTZ010000012.1"/>
</dbReference>
<keyword evidence="1" id="KW-0808">Transferase</keyword>
<dbReference type="InterPro" id="IPR016181">
    <property type="entry name" value="Acyl_CoA_acyltransferase"/>
</dbReference>
<evidence type="ECO:0000259" key="3">
    <source>
        <dbReference type="PROSITE" id="PS51186"/>
    </source>
</evidence>
<dbReference type="SUPFAM" id="SSF55729">
    <property type="entry name" value="Acyl-CoA N-acyltransferases (Nat)"/>
    <property type="match status" value="1"/>
</dbReference>
<keyword evidence="2" id="KW-0012">Acyltransferase</keyword>